<keyword evidence="7" id="KW-0067">ATP-binding</keyword>
<organism evidence="12 13">
    <name type="scientific">Cryobacterium arcticum</name>
    <dbReference type="NCBI Taxonomy" id="670052"/>
    <lineage>
        <taxon>Bacteria</taxon>
        <taxon>Bacillati</taxon>
        <taxon>Actinomycetota</taxon>
        <taxon>Actinomycetes</taxon>
        <taxon>Micrococcales</taxon>
        <taxon>Microbacteriaceae</taxon>
        <taxon>Cryobacterium</taxon>
    </lineage>
</organism>
<feature type="transmembrane region" description="Helical" evidence="9">
    <location>
        <begin position="23"/>
        <end position="46"/>
    </location>
</feature>
<dbReference type="InterPro" id="IPR050482">
    <property type="entry name" value="Sensor_HK_TwoCompSys"/>
</dbReference>
<keyword evidence="8" id="KW-0902">Two-component regulatory system</keyword>
<dbReference type="Proteomes" id="UP000246722">
    <property type="component" value="Unassembled WGS sequence"/>
</dbReference>
<dbReference type="Pfam" id="PF07730">
    <property type="entry name" value="HisKA_3"/>
    <property type="match status" value="1"/>
</dbReference>
<feature type="transmembrane region" description="Helical" evidence="9">
    <location>
        <begin position="122"/>
        <end position="140"/>
    </location>
</feature>
<dbReference type="GO" id="GO:0000155">
    <property type="term" value="F:phosphorelay sensor kinase activity"/>
    <property type="evidence" value="ECO:0007669"/>
    <property type="project" value="InterPro"/>
</dbReference>
<dbReference type="EMBL" id="QHLY01000012">
    <property type="protein sequence ID" value="PXA68775.1"/>
    <property type="molecule type" value="Genomic_DNA"/>
</dbReference>
<evidence type="ECO:0000256" key="8">
    <source>
        <dbReference type="ARBA" id="ARBA00023012"/>
    </source>
</evidence>
<evidence type="ECO:0000313" key="12">
    <source>
        <dbReference type="EMBL" id="PXA68775.1"/>
    </source>
</evidence>
<proteinExistence type="predicted"/>
<feature type="transmembrane region" description="Helical" evidence="9">
    <location>
        <begin position="152"/>
        <end position="176"/>
    </location>
</feature>
<dbReference type="InterPro" id="IPR036890">
    <property type="entry name" value="HATPase_C_sf"/>
</dbReference>
<accession>A0A317ZVJ5</accession>
<reference evidence="12 13" key="1">
    <citation type="submission" date="2018-05" db="EMBL/GenBank/DDBJ databases">
        <title>Genetic diversity of glacier-inhabiting Cryobacterium bacteria in China and description of Cryobacterium mengkeensis sp. nov. and Arthrobacter glacialis sp. nov.</title>
        <authorList>
            <person name="Liu Q."/>
            <person name="Xin Y.-H."/>
        </authorList>
    </citation>
    <scope>NUCLEOTIDE SEQUENCE [LARGE SCALE GENOMIC DNA]</scope>
    <source>
        <strain evidence="12 13">SK-1</strain>
    </source>
</reference>
<evidence type="ECO:0000256" key="6">
    <source>
        <dbReference type="ARBA" id="ARBA00022777"/>
    </source>
</evidence>
<dbReference type="PANTHER" id="PTHR24421:SF10">
    <property type="entry name" value="NITRATE_NITRITE SENSOR PROTEIN NARQ"/>
    <property type="match status" value="1"/>
</dbReference>
<dbReference type="GO" id="GO:0016020">
    <property type="term" value="C:membrane"/>
    <property type="evidence" value="ECO:0007669"/>
    <property type="project" value="InterPro"/>
</dbReference>
<keyword evidence="9" id="KW-0472">Membrane</keyword>
<evidence type="ECO:0000313" key="13">
    <source>
        <dbReference type="Proteomes" id="UP000246722"/>
    </source>
</evidence>
<dbReference type="AlphaFoldDB" id="A0A317ZVJ5"/>
<evidence type="ECO:0000256" key="9">
    <source>
        <dbReference type="SAM" id="Phobius"/>
    </source>
</evidence>
<feature type="domain" description="Histidine kinase/HSP90-like ATPase" evidence="10">
    <location>
        <begin position="348"/>
        <end position="435"/>
    </location>
</feature>
<keyword evidence="4" id="KW-0808">Transferase</keyword>
<evidence type="ECO:0000259" key="11">
    <source>
        <dbReference type="Pfam" id="PF07730"/>
    </source>
</evidence>
<sequence length="437" mass="46306">MSTAPPDRVVPTPAPRLRPWSRLWRYLVAVGLGLVVLFGNLTELLGQDPAALSEEANVVIGGFVLLDLLLGVVAVCLLSLRRRFPVLTAVLTACLSAISVFAVGSAALAIVSMSTRRRWKPVVAVGFVWVAATAFYELVLRPSIPGMMVDSALSWASGGLAIAIYAICATTGFYIGARRDLLASLRDRAETAEREQALREESARESERTRIAREMHDVLAHHISLLSLHAGVLTYRTDLTRQETVDAATIIQSNAQLALTELRQILGVLRSRDGEGAGDGSGLAEPPQPTLAELPALLADSREGGMRVSLDASGLGDEAMTIAGADRAVSAPEGGRAEFEGLSESVSRAAYRIIQEALTNARKHAAGAPVTLEIDRRGGELLVAVRNPLRGSPAVSSMSSGMGLTGLRERAELAGGSLAHGADRDGGFIVTARLPWQ</sequence>
<keyword evidence="3" id="KW-0597">Phosphoprotein</keyword>
<evidence type="ECO:0000256" key="4">
    <source>
        <dbReference type="ARBA" id="ARBA00022679"/>
    </source>
</evidence>
<dbReference type="EC" id="2.7.13.3" evidence="2"/>
<evidence type="ECO:0000256" key="1">
    <source>
        <dbReference type="ARBA" id="ARBA00000085"/>
    </source>
</evidence>
<dbReference type="Pfam" id="PF02518">
    <property type="entry name" value="HATPase_c"/>
    <property type="match status" value="1"/>
</dbReference>
<feature type="domain" description="Signal transduction histidine kinase subgroup 3 dimerisation and phosphoacceptor" evidence="11">
    <location>
        <begin position="207"/>
        <end position="272"/>
    </location>
</feature>
<feature type="transmembrane region" description="Helical" evidence="9">
    <location>
        <begin position="86"/>
        <end position="110"/>
    </location>
</feature>
<keyword evidence="9" id="KW-1133">Transmembrane helix</keyword>
<gene>
    <name evidence="12" type="ORF">CTB96_10245</name>
</gene>
<dbReference type="OrthoDB" id="227596at2"/>
<dbReference type="Gene3D" id="3.30.565.10">
    <property type="entry name" value="Histidine kinase-like ATPase, C-terminal domain"/>
    <property type="match status" value="1"/>
</dbReference>
<evidence type="ECO:0000256" key="7">
    <source>
        <dbReference type="ARBA" id="ARBA00022840"/>
    </source>
</evidence>
<dbReference type="InterPro" id="IPR011712">
    <property type="entry name" value="Sig_transdc_His_kin_sub3_dim/P"/>
</dbReference>
<dbReference type="PANTHER" id="PTHR24421">
    <property type="entry name" value="NITRATE/NITRITE SENSOR PROTEIN NARX-RELATED"/>
    <property type="match status" value="1"/>
</dbReference>
<keyword evidence="9" id="KW-0812">Transmembrane</keyword>
<protein>
    <recommendedName>
        <fullName evidence="2">histidine kinase</fullName>
        <ecNumber evidence="2">2.7.13.3</ecNumber>
    </recommendedName>
</protein>
<evidence type="ECO:0000256" key="3">
    <source>
        <dbReference type="ARBA" id="ARBA00022553"/>
    </source>
</evidence>
<comment type="caution">
    <text evidence="12">The sequence shown here is derived from an EMBL/GenBank/DDBJ whole genome shotgun (WGS) entry which is preliminary data.</text>
</comment>
<keyword evidence="13" id="KW-1185">Reference proteome</keyword>
<feature type="transmembrane region" description="Helical" evidence="9">
    <location>
        <begin position="58"/>
        <end position="80"/>
    </location>
</feature>
<evidence type="ECO:0000259" key="10">
    <source>
        <dbReference type="Pfam" id="PF02518"/>
    </source>
</evidence>
<dbReference type="SUPFAM" id="SSF55874">
    <property type="entry name" value="ATPase domain of HSP90 chaperone/DNA topoisomerase II/histidine kinase"/>
    <property type="match status" value="1"/>
</dbReference>
<evidence type="ECO:0000256" key="2">
    <source>
        <dbReference type="ARBA" id="ARBA00012438"/>
    </source>
</evidence>
<dbReference type="GO" id="GO:0046983">
    <property type="term" value="F:protein dimerization activity"/>
    <property type="evidence" value="ECO:0007669"/>
    <property type="project" value="InterPro"/>
</dbReference>
<name>A0A317ZVJ5_9MICO</name>
<evidence type="ECO:0000256" key="5">
    <source>
        <dbReference type="ARBA" id="ARBA00022741"/>
    </source>
</evidence>
<dbReference type="CDD" id="cd16917">
    <property type="entry name" value="HATPase_UhpB-NarQ-NarX-like"/>
    <property type="match status" value="1"/>
</dbReference>
<keyword evidence="6 12" id="KW-0418">Kinase</keyword>
<dbReference type="Gene3D" id="1.20.5.1930">
    <property type="match status" value="1"/>
</dbReference>
<keyword evidence="5" id="KW-0547">Nucleotide-binding</keyword>
<dbReference type="GO" id="GO:0005524">
    <property type="term" value="F:ATP binding"/>
    <property type="evidence" value="ECO:0007669"/>
    <property type="project" value="UniProtKB-KW"/>
</dbReference>
<comment type="catalytic activity">
    <reaction evidence="1">
        <text>ATP + protein L-histidine = ADP + protein N-phospho-L-histidine.</text>
        <dbReference type="EC" id="2.7.13.3"/>
    </reaction>
</comment>
<dbReference type="InterPro" id="IPR003594">
    <property type="entry name" value="HATPase_dom"/>
</dbReference>